<dbReference type="AlphaFoldDB" id="A0A7I8J343"/>
<evidence type="ECO:0000256" key="2">
    <source>
        <dbReference type="SAM" id="MobiDB-lite"/>
    </source>
</evidence>
<organism evidence="3">
    <name type="scientific">Spirodela intermedia</name>
    <name type="common">Intermediate duckweed</name>
    <dbReference type="NCBI Taxonomy" id="51605"/>
    <lineage>
        <taxon>Eukaryota</taxon>
        <taxon>Viridiplantae</taxon>
        <taxon>Streptophyta</taxon>
        <taxon>Embryophyta</taxon>
        <taxon>Tracheophyta</taxon>
        <taxon>Spermatophyta</taxon>
        <taxon>Magnoliopsida</taxon>
        <taxon>Liliopsida</taxon>
        <taxon>Araceae</taxon>
        <taxon>Lemnoideae</taxon>
        <taxon>Spirodela</taxon>
    </lineage>
</organism>
<proteinExistence type="predicted"/>
<feature type="compositionally biased region" description="Acidic residues" evidence="2">
    <location>
        <begin position="127"/>
        <end position="136"/>
    </location>
</feature>
<protein>
    <submittedName>
        <fullName evidence="3">Uncharacterized protein</fullName>
    </submittedName>
</protein>
<dbReference type="SMART" id="SM00652">
    <property type="entry name" value="eIF1a"/>
    <property type="match status" value="1"/>
</dbReference>
<accession>A0A7I8J343</accession>
<keyword evidence="4" id="KW-1185">Reference proteome</keyword>
<dbReference type="GO" id="GO:0003723">
    <property type="term" value="F:RNA binding"/>
    <property type="evidence" value="ECO:0007669"/>
    <property type="project" value="UniProtKB-KW"/>
</dbReference>
<evidence type="ECO:0000256" key="1">
    <source>
        <dbReference type="ARBA" id="ARBA00022884"/>
    </source>
</evidence>
<dbReference type="GO" id="GO:0003743">
    <property type="term" value="F:translation initiation factor activity"/>
    <property type="evidence" value="ECO:0007669"/>
    <property type="project" value="InterPro"/>
</dbReference>
<dbReference type="InterPro" id="IPR012340">
    <property type="entry name" value="NA-bd_OB-fold"/>
</dbReference>
<dbReference type="InterPro" id="IPR001253">
    <property type="entry name" value="TIF_eIF-1A"/>
</dbReference>
<evidence type="ECO:0000313" key="3">
    <source>
        <dbReference type="EMBL" id="CAA2624308.1"/>
    </source>
</evidence>
<dbReference type="InterPro" id="IPR039294">
    <property type="entry name" value="EIF1AD"/>
</dbReference>
<dbReference type="Proteomes" id="UP001189122">
    <property type="component" value="Unassembled WGS sequence"/>
</dbReference>
<dbReference type="SUPFAM" id="SSF50249">
    <property type="entry name" value="Nucleic acid-binding proteins"/>
    <property type="match status" value="1"/>
</dbReference>
<gene>
    <name evidence="3" type="ORF">SI7747_08010149</name>
</gene>
<evidence type="ECO:0000313" key="4">
    <source>
        <dbReference type="Proteomes" id="UP001189122"/>
    </source>
</evidence>
<dbReference type="EMBL" id="LR743595">
    <property type="protein sequence ID" value="CAA2624308.1"/>
    <property type="molecule type" value="Genomic_DNA"/>
</dbReference>
<dbReference type="Gene3D" id="2.40.50.140">
    <property type="entry name" value="Nucleic acid-binding proteins"/>
    <property type="match status" value="1"/>
</dbReference>
<reference evidence="3 4" key="1">
    <citation type="submission" date="2019-12" db="EMBL/GenBank/DDBJ databases">
        <authorList>
            <person name="Scholz U."/>
            <person name="Mascher M."/>
            <person name="Fiebig A."/>
        </authorList>
    </citation>
    <scope>NUCLEOTIDE SEQUENCE</scope>
</reference>
<keyword evidence="1" id="KW-0694">RNA-binding</keyword>
<feature type="region of interest" description="Disordered" evidence="2">
    <location>
        <begin position="104"/>
        <end position="161"/>
    </location>
</feature>
<dbReference type="PANTHER" id="PTHR21641:SF0">
    <property type="entry name" value="RNA-BINDING PROTEIN EIF1AD-RELATED"/>
    <property type="match status" value="1"/>
</dbReference>
<sequence length="161" mass="17363">MGLGRKNLKRESHGAGGFSLQENQSIMQVVSLRGSNIIEVMDAEGVKSLALFPAQVPEKLVDKASFVVVDGSGRKQALDSGSKVACLVSQVLFHEQVRVLRRSQSEAFRGTAEEDSSSRQQPPAGPDSDEEEDDDQLPPLEANLNHSRPTDLCSDSDSDLG</sequence>
<dbReference type="EMBL" id="CACRZD030000008">
    <property type="protein sequence ID" value="CAA6663760.1"/>
    <property type="molecule type" value="Genomic_DNA"/>
</dbReference>
<dbReference type="PANTHER" id="PTHR21641">
    <property type="entry name" value="TRANSLATION INITIATION FACTOR-RELATED"/>
    <property type="match status" value="1"/>
</dbReference>
<name>A0A7I8J343_SPIIN</name>
<dbReference type="GO" id="GO:0005634">
    <property type="term" value="C:nucleus"/>
    <property type="evidence" value="ECO:0007669"/>
    <property type="project" value="TreeGrafter"/>
</dbReference>